<evidence type="ECO:0000313" key="1">
    <source>
        <dbReference type="EMBL" id="CAK56112.1"/>
    </source>
</evidence>
<dbReference type="RefSeq" id="XP_001423510.1">
    <property type="nucleotide sequence ID" value="XM_001423473.2"/>
</dbReference>
<dbReference type="KEGG" id="ptm:GSPATT00000548001"/>
<dbReference type="OMA" id="TSKFCAF"/>
<accession>A0BC45</accession>
<proteinExistence type="predicted"/>
<protein>
    <submittedName>
        <fullName evidence="1">Uncharacterized protein</fullName>
    </submittedName>
</protein>
<gene>
    <name evidence="1" type="ORF">GSPATT00000548001</name>
</gene>
<keyword evidence="2" id="KW-1185">Reference proteome</keyword>
<dbReference type="EMBL" id="CT867985">
    <property type="protein sequence ID" value="CAK56112.1"/>
    <property type="molecule type" value="Genomic_DNA"/>
</dbReference>
<reference evidence="1 2" key="1">
    <citation type="journal article" date="2006" name="Nature">
        <title>Global trends of whole-genome duplications revealed by the ciliate Paramecium tetraurelia.</title>
        <authorList>
            <consortium name="Genoscope"/>
            <person name="Aury J.-M."/>
            <person name="Jaillon O."/>
            <person name="Duret L."/>
            <person name="Noel B."/>
            <person name="Jubin C."/>
            <person name="Porcel B.M."/>
            <person name="Segurens B."/>
            <person name="Daubin V."/>
            <person name="Anthouard V."/>
            <person name="Aiach N."/>
            <person name="Arnaiz O."/>
            <person name="Billaut A."/>
            <person name="Beisson J."/>
            <person name="Blanc I."/>
            <person name="Bouhouche K."/>
            <person name="Camara F."/>
            <person name="Duharcourt S."/>
            <person name="Guigo R."/>
            <person name="Gogendeau D."/>
            <person name="Katinka M."/>
            <person name="Keller A.-M."/>
            <person name="Kissmehl R."/>
            <person name="Klotz C."/>
            <person name="Koll F."/>
            <person name="Le Moue A."/>
            <person name="Lepere C."/>
            <person name="Malinsky S."/>
            <person name="Nowacki M."/>
            <person name="Nowak J.K."/>
            <person name="Plattner H."/>
            <person name="Poulain J."/>
            <person name="Ruiz F."/>
            <person name="Serrano V."/>
            <person name="Zagulski M."/>
            <person name="Dessen P."/>
            <person name="Betermier M."/>
            <person name="Weissenbach J."/>
            <person name="Scarpelli C."/>
            <person name="Schachter V."/>
            <person name="Sperling L."/>
            <person name="Meyer E."/>
            <person name="Cohen J."/>
            <person name="Wincker P."/>
        </authorList>
    </citation>
    <scope>NUCLEOTIDE SEQUENCE [LARGE SCALE GENOMIC DNA]</scope>
    <source>
        <strain evidence="1 2">Stock d4-2</strain>
    </source>
</reference>
<dbReference type="Proteomes" id="UP000000600">
    <property type="component" value="Unassembled WGS sequence"/>
</dbReference>
<dbReference type="InParanoid" id="A0BC45"/>
<dbReference type="AlphaFoldDB" id="A0BC45"/>
<dbReference type="OrthoDB" id="308021at2759"/>
<sequence>MNYTQQQMPSNISTIDLKVGEIVEFINNPDIEKTADVVAQIQNLSNMQFDLQIEYQSSKYCALSGIQLNETNQDDIISHDGYSFLASEIREYYRRGEFFDISIGDLEFEYYDGISRIPVQIELTQQLISKVFSNYYADFPQKFEEYYQNQEQPLEFICQQTQKKYYMSDRIIYNNQDVSIHWAQDNIHLLDSVQSQYVQGYQKVLSQIALRY</sequence>
<dbReference type="GeneID" id="5009294"/>
<name>A0BC45_PARTE</name>
<evidence type="ECO:0000313" key="2">
    <source>
        <dbReference type="Proteomes" id="UP000000600"/>
    </source>
</evidence>
<dbReference type="HOGENOM" id="CLU_1345466_0_0_1"/>
<organism evidence="1 2">
    <name type="scientific">Paramecium tetraurelia</name>
    <dbReference type="NCBI Taxonomy" id="5888"/>
    <lineage>
        <taxon>Eukaryota</taxon>
        <taxon>Sar</taxon>
        <taxon>Alveolata</taxon>
        <taxon>Ciliophora</taxon>
        <taxon>Intramacronucleata</taxon>
        <taxon>Oligohymenophorea</taxon>
        <taxon>Peniculida</taxon>
        <taxon>Parameciidae</taxon>
        <taxon>Paramecium</taxon>
    </lineage>
</organism>